<evidence type="ECO:0000313" key="1">
    <source>
        <dbReference type="EMBL" id="KOB88165.1"/>
    </source>
</evidence>
<proteinExistence type="predicted"/>
<dbReference type="EMBL" id="DS016927">
    <property type="protein sequence ID" value="KOB88165.1"/>
    <property type="molecule type" value="Genomic_DNA"/>
</dbReference>
<reference evidence="2" key="1">
    <citation type="submission" date="2006-09" db="EMBL/GenBank/DDBJ databases">
        <title>Annotation of Plasmodium falciparum Dd2.</title>
        <authorList>
            <consortium name="The Broad Institute Genome Sequencing Platform"/>
            <person name="Volkman S.K."/>
            <person name="Neafsey D.E."/>
            <person name="Dash A.P."/>
            <person name="Chitnis C.E."/>
            <person name="Hartl D.L."/>
            <person name="Young S.K."/>
            <person name="Zeng Q."/>
            <person name="Koehrsen M."/>
            <person name="Alvarado L."/>
            <person name="Berlin A."/>
            <person name="Borenstein D."/>
            <person name="Chapman S.B."/>
            <person name="Chen Z."/>
            <person name="Engels R."/>
            <person name="Freedman E."/>
            <person name="Gellesch M."/>
            <person name="Goldberg J."/>
            <person name="Griggs A."/>
            <person name="Gujja S."/>
            <person name="Heilman E.R."/>
            <person name="Heiman D.I."/>
            <person name="Howarth C."/>
            <person name="Jen D."/>
            <person name="Larson L."/>
            <person name="Mehta T."/>
            <person name="Neiman D."/>
            <person name="Park D."/>
            <person name="Pearson M."/>
            <person name="Roberts A."/>
            <person name="Saif S."/>
            <person name="Shea T."/>
            <person name="Shenoy N."/>
            <person name="Sisk P."/>
            <person name="Stolte C."/>
            <person name="Sykes S."/>
            <person name="Walk T."/>
            <person name="White J."/>
            <person name="Yandava C."/>
            <person name="Haas B."/>
            <person name="Henn M.R."/>
            <person name="Nusbaum C."/>
            <person name="Birren B."/>
        </authorList>
    </citation>
    <scope>NUCLEOTIDE SEQUENCE [LARGE SCALE GENOMIC DNA]</scope>
</reference>
<organism evidence="1 2">
    <name type="scientific">Plasmodium falciparum (isolate Dd2)</name>
    <dbReference type="NCBI Taxonomy" id="57267"/>
    <lineage>
        <taxon>Eukaryota</taxon>
        <taxon>Sar</taxon>
        <taxon>Alveolata</taxon>
        <taxon>Apicomplexa</taxon>
        <taxon>Aconoidasida</taxon>
        <taxon>Haemosporida</taxon>
        <taxon>Plasmodiidae</taxon>
        <taxon>Plasmodium</taxon>
        <taxon>Plasmodium (Laverania)</taxon>
    </lineage>
</organism>
<evidence type="ECO:0000313" key="2">
    <source>
        <dbReference type="Proteomes" id="UP000054282"/>
    </source>
</evidence>
<name>A0A0L7M6E7_PLAF4</name>
<reference evidence="2" key="2">
    <citation type="submission" date="2006-09" db="EMBL/GenBank/DDBJ databases">
        <title>The genome sequence of Plasmodium falciparum Dd2.</title>
        <authorList>
            <consortium name="The Broad Institute Genome Sequencing Platform"/>
            <person name="Birren B."/>
            <person name="Lander E."/>
            <person name="Galagan J."/>
            <person name="Nusbaum C."/>
            <person name="Devon K."/>
            <person name="Henn M."/>
            <person name="Jaffe D."/>
            <person name="Butler J."/>
            <person name="Alvarez P."/>
            <person name="Gnerre S."/>
            <person name="Grabherr M."/>
            <person name="Kleber M."/>
            <person name="Mauceli E."/>
            <person name="Brockman W."/>
            <person name="MacCallum I.A."/>
            <person name="Rounsley S."/>
            <person name="Young S."/>
            <person name="LaButti K."/>
            <person name="Pushparaj V."/>
            <person name="DeCaprio D."/>
            <person name="Crawford M."/>
            <person name="Koehrsen M."/>
            <person name="Engels R."/>
            <person name="Montgomery P."/>
            <person name="Pearson M."/>
            <person name="Howarth C."/>
            <person name="Larson L."/>
            <person name="Luoma S."/>
            <person name="White J."/>
            <person name="Kodira C."/>
            <person name="Zeng Q."/>
            <person name="O'Leary S."/>
            <person name="Yandava C."/>
            <person name="Alvarado L."/>
            <person name="Wirth D."/>
            <person name="Volkman S."/>
            <person name="Hartl D."/>
        </authorList>
    </citation>
    <scope>NUCLEOTIDE SEQUENCE [LARGE SCALE GENOMIC DNA]</scope>
</reference>
<accession>A0A0L7M6E7</accession>
<dbReference type="AlphaFoldDB" id="A0A0L7M6E7"/>
<protein>
    <submittedName>
        <fullName evidence="1">Uncharacterized protein</fullName>
    </submittedName>
</protein>
<dbReference type="Proteomes" id="UP000054282">
    <property type="component" value="Unassembled WGS sequence"/>
</dbReference>
<gene>
    <name evidence="1" type="ORF">PFDG_04552</name>
</gene>
<dbReference type="KEGG" id="pfd:PFDG_04552"/>
<sequence>MITNIKVTIKVKGKWKGTMIK</sequence>